<protein>
    <submittedName>
        <fullName evidence="2">Uncharacterized protein</fullName>
    </submittedName>
</protein>
<evidence type="ECO:0000313" key="2">
    <source>
        <dbReference type="EMBL" id="CAD8129405.1"/>
    </source>
</evidence>
<keyword evidence="1" id="KW-1133">Transmembrane helix</keyword>
<organism evidence="2 3">
    <name type="scientific">Paramecium sonneborni</name>
    <dbReference type="NCBI Taxonomy" id="65129"/>
    <lineage>
        <taxon>Eukaryota</taxon>
        <taxon>Sar</taxon>
        <taxon>Alveolata</taxon>
        <taxon>Ciliophora</taxon>
        <taxon>Intramacronucleata</taxon>
        <taxon>Oligohymenophorea</taxon>
        <taxon>Peniculida</taxon>
        <taxon>Parameciidae</taxon>
        <taxon>Paramecium</taxon>
    </lineage>
</organism>
<evidence type="ECO:0000256" key="1">
    <source>
        <dbReference type="SAM" id="Phobius"/>
    </source>
</evidence>
<feature type="transmembrane region" description="Helical" evidence="1">
    <location>
        <begin position="63"/>
        <end position="93"/>
    </location>
</feature>
<sequence>MLRILIPQIFNTIVQSIQLKLSHSDLIGNLQNNLKNNFENPFVYLNILYEATKDFKNQTMMEIFGNVVLILISLFLIQLPVFNSIVTILAIIAELSFIWSQSDESLLSKCGKTVWTVAQLGIGILPGSQLLKLIFHFISDIAKKLGIVETSDKIYIGCLTTAGAIGGGFLGKFIGGTVSLTQYGTVMKVVGTILTFASSPVVIGTVVGALFMASLYIGIKFYQKWK</sequence>
<evidence type="ECO:0000313" key="3">
    <source>
        <dbReference type="Proteomes" id="UP000692954"/>
    </source>
</evidence>
<comment type="caution">
    <text evidence="2">The sequence shown here is derived from an EMBL/GenBank/DDBJ whole genome shotgun (WGS) entry which is preliminary data.</text>
</comment>
<feature type="transmembrane region" description="Helical" evidence="1">
    <location>
        <begin position="154"/>
        <end position="174"/>
    </location>
</feature>
<keyword evidence="1" id="KW-0812">Transmembrane</keyword>
<feature type="transmembrane region" description="Helical" evidence="1">
    <location>
        <begin position="113"/>
        <end position="134"/>
    </location>
</feature>
<keyword evidence="1" id="KW-0472">Membrane</keyword>
<keyword evidence="3" id="KW-1185">Reference proteome</keyword>
<gene>
    <name evidence="2" type="ORF">PSON_ATCC_30995.1.T2210020</name>
</gene>
<feature type="transmembrane region" description="Helical" evidence="1">
    <location>
        <begin position="194"/>
        <end position="219"/>
    </location>
</feature>
<dbReference type="Proteomes" id="UP000692954">
    <property type="component" value="Unassembled WGS sequence"/>
</dbReference>
<dbReference type="AlphaFoldDB" id="A0A8S1RR63"/>
<proteinExistence type="predicted"/>
<dbReference type="EMBL" id="CAJJDN010000221">
    <property type="protein sequence ID" value="CAD8129405.1"/>
    <property type="molecule type" value="Genomic_DNA"/>
</dbReference>
<accession>A0A8S1RR63</accession>
<name>A0A8S1RR63_9CILI</name>
<reference evidence="2" key="1">
    <citation type="submission" date="2021-01" db="EMBL/GenBank/DDBJ databases">
        <authorList>
            <consortium name="Genoscope - CEA"/>
            <person name="William W."/>
        </authorList>
    </citation>
    <scope>NUCLEOTIDE SEQUENCE</scope>
</reference>